<accession>A0ACC6P0Z0</accession>
<comment type="caution">
    <text evidence="1">The sequence shown here is derived from an EMBL/GenBank/DDBJ whole genome shotgun (WGS) entry which is preliminary data.</text>
</comment>
<protein>
    <submittedName>
        <fullName evidence="1">tRNA (Adenosine(37)-N6)-threonylcarbamoyltransferase complex ATPase subunit type 1 TsaE</fullName>
    </submittedName>
</protein>
<organism evidence="1 2">
    <name type="scientific">Amphibiibacter pelophylacis</name>
    <dbReference type="NCBI Taxonomy" id="1799477"/>
    <lineage>
        <taxon>Bacteria</taxon>
        <taxon>Pseudomonadati</taxon>
        <taxon>Pseudomonadota</taxon>
        <taxon>Betaproteobacteria</taxon>
        <taxon>Burkholderiales</taxon>
        <taxon>Sphaerotilaceae</taxon>
        <taxon>Amphibiibacter</taxon>
    </lineage>
</organism>
<dbReference type="Proteomes" id="UP001364695">
    <property type="component" value="Unassembled WGS sequence"/>
</dbReference>
<proteinExistence type="predicted"/>
<gene>
    <name evidence="1" type="primary">tsaE</name>
    <name evidence="1" type="ORF">RV045_03415</name>
</gene>
<dbReference type="EMBL" id="JAWDIE010000004">
    <property type="protein sequence ID" value="MEJ7137479.1"/>
    <property type="molecule type" value="Genomic_DNA"/>
</dbReference>
<evidence type="ECO:0000313" key="2">
    <source>
        <dbReference type="Proteomes" id="UP001364695"/>
    </source>
</evidence>
<sequence length="172" mass="18456">MAQNLSPAPELRLDLPTEDDTRSFAESLAALVAGTPALSALITLQGDLGAGKTTFCRHLLRALGVTGRIKSPSYAIVEPYLAQPPGGAAPLAVHHFDFYRLGDALEFEEAGLRDLVLAPGLKLVEWPERVAGQMPAPDWALTLKLQPDDSRQAQIIAGTASGARWLDRLRPP</sequence>
<keyword evidence="2" id="KW-1185">Reference proteome</keyword>
<name>A0ACC6P0Z0_9BURK</name>
<reference evidence="1" key="1">
    <citation type="submission" date="2023-10" db="EMBL/GenBank/DDBJ databases">
        <title>Amphibacter perezi, gen. nov., sp. nov. a novel taxa of the family Comamonadaceae, class Betaproteobacteria isolated from the skin microbiota of Pelophylax perezi from different populations.</title>
        <authorList>
            <person name="Costa S."/>
            <person name="Proenca D.N."/>
            <person name="Lopes I."/>
            <person name="Morais P.V."/>
        </authorList>
    </citation>
    <scope>NUCLEOTIDE SEQUENCE</scope>
    <source>
        <strain evidence="1">SL12-8</strain>
    </source>
</reference>
<evidence type="ECO:0000313" key="1">
    <source>
        <dbReference type="EMBL" id="MEJ7137479.1"/>
    </source>
</evidence>